<feature type="signal peptide" evidence="1">
    <location>
        <begin position="1"/>
        <end position="19"/>
    </location>
</feature>
<organism evidence="2 3">
    <name type="scientific">Olivibacter oleidegradans</name>
    <dbReference type="NCBI Taxonomy" id="760123"/>
    <lineage>
        <taxon>Bacteria</taxon>
        <taxon>Pseudomonadati</taxon>
        <taxon>Bacteroidota</taxon>
        <taxon>Sphingobacteriia</taxon>
        <taxon>Sphingobacteriales</taxon>
        <taxon>Sphingobacteriaceae</taxon>
        <taxon>Olivibacter</taxon>
    </lineage>
</organism>
<keyword evidence="1" id="KW-0732">Signal</keyword>
<protein>
    <recommendedName>
        <fullName evidence="4">Polyketide cyclase/dehydrase/lipid transport protein</fullName>
    </recommendedName>
</protein>
<name>A0ABV6HSG8_9SPHI</name>
<dbReference type="EMBL" id="JBHLWO010000007">
    <property type="protein sequence ID" value="MFC0321834.1"/>
    <property type="molecule type" value="Genomic_DNA"/>
</dbReference>
<proteinExistence type="predicted"/>
<evidence type="ECO:0000256" key="1">
    <source>
        <dbReference type="SAM" id="SignalP"/>
    </source>
</evidence>
<dbReference type="Proteomes" id="UP001589774">
    <property type="component" value="Unassembled WGS sequence"/>
</dbReference>
<evidence type="ECO:0008006" key="4">
    <source>
        <dbReference type="Google" id="ProtNLM"/>
    </source>
</evidence>
<comment type="caution">
    <text evidence="2">The sequence shown here is derived from an EMBL/GenBank/DDBJ whole genome shotgun (WGS) entry which is preliminary data.</text>
</comment>
<evidence type="ECO:0000313" key="3">
    <source>
        <dbReference type="Proteomes" id="UP001589774"/>
    </source>
</evidence>
<evidence type="ECO:0000313" key="2">
    <source>
        <dbReference type="EMBL" id="MFC0321834.1"/>
    </source>
</evidence>
<gene>
    <name evidence="2" type="ORF">ACFFI0_26205</name>
</gene>
<dbReference type="RefSeq" id="WP_130857189.1">
    <property type="nucleotide sequence ID" value="NZ_JBHLWO010000007.1"/>
</dbReference>
<sequence>MKLILSSLCFLLIAGFLFAQGNEVQEQKENMFIEVNSKNEQVLKTADELSERLKEWNYWHLVSAPEQSDLQMRVHIEASKGITATSWGGTSYALSAKIIDQKGEVLWESTTYKASPNGMNGFNAGKAVVKKLMRDLKKKYPQK</sequence>
<reference evidence="2 3" key="1">
    <citation type="submission" date="2024-09" db="EMBL/GenBank/DDBJ databases">
        <authorList>
            <person name="Sun Q."/>
            <person name="Mori K."/>
        </authorList>
    </citation>
    <scope>NUCLEOTIDE SEQUENCE [LARGE SCALE GENOMIC DNA]</scope>
    <source>
        <strain evidence="2 3">CCM 7765</strain>
    </source>
</reference>
<accession>A0ABV6HSG8</accession>
<feature type="chain" id="PRO_5046476606" description="Polyketide cyclase/dehydrase/lipid transport protein" evidence="1">
    <location>
        <begin position="20"/>
        <end position="143"/>
    </location>
</feature>
<keyword evidence="3" id="KW-1185">Reference proteome</keyword>